<gene>
    <name evidence="2" type="ORF">FEF27_03780</name>
</gene>
<dbReference type="InterPro" id="IPR032466">
    <property type="entry name" value="Metal_Hydrolase"/>
</dbReference>
<evidence type="ECO:0000313" key="3">
    <source>
        <dbReference type="Proteomes" id="UP000306544"/>
    </source>
</evidence>
<dbReference type="Proteomes" id="UP000306544">
    <property type="component" value="Unassembled WGS sequence"/>
</dbReference>
<dbReference type="PANTHER" id="PTHR22642">
    <property type="entry name" value="IMIDAZOLONEPROPIONASE"/>
    <property type="match status" value="1"/>
</dbReference>
<feature type="domain" description="Amidohydrolase 3" evidence="1">
    <location>
        <begin position="46"/>
        <end position="485"/>
    </location>
</feature>
<dbReference type="RefSeq" id="WP_138169494.1">
    <property type="nucleotide sequence ID" value="NZ_VAWA01000003.1"/>
</dbReference>
<dbReference type="AlphaFoldDB" id="A0A5R9AK83"/>
<dbReference type="InterPro" id="IPR011059">
    <property type="entry name" value="Metal-dep_hydrolase_composite"/>
</dbReference>
<dbReference type="GO" id="GO:0016810">
    <property type="term" value="F:hydrolase activity, acting on carbon-nitrogen (but not peptide) bonds"/>
    <property type="evidence" value="ECO:0007669"/>
    <property type="project" value="InterPro"/>
</dbReference>
<dbReference type="Pfam" id="PF07969">
    <property type="entry name" value="Amidohydro_3"/>
    <property type="match status" value="1"/>
</dbReference>
<name>A0A5R9AK83_9MICC</name>
<evidence type="ECO:0000259" key="1">
    <source>
        <dbReference type="Pfam" id="PF07969"/>
    </source>
</evidence>
<sequence length="489" mass="52340">MTDVLLTDVHAAGEGRPLDVLIHNGVVSAVTPAGELKSARRVERHDAAGRTLLPGLWDHHVHFTQWTIQRQRLDLTGTESAQQVLALVSEGARASAGRRVVGFGFRDGLWDEPPSLNALDDATGPVTAVLISADLHSLWLNSAAQQELGVRTDGSGILRETEAFAVLEKLDSAADLTTADYQQTAAAASALGVVGVVDFENDDNVALWPQRVDAGVDSLRVEISAWPDKLAGVIDRGVKTGDLLDRRGLVRMGPLKVIVDGSLNTRTAWCWDPYPGVPAAHPHRCGVEAVPIEALAELMTSAKGAGIAAAIHAIGDRANTEVLNTFERLGMSGTVEHAQLLRHHDIPRFAELGLTASVQPEHAMDDRDVADVYWEGRTDRAFALRSLHQAGAPLRLGSDAPVSPLNPWIQISAAVTRSRAGRAPWHPEQTISVRTALEATTGGRLAVEPGDVADLILVEDDPLTCDPALLRDMQVSATMLAGVFTHYAL</sequence>
<proteinExistence type="predicted"/>
<dbReference type="Gene3D" id="3.10.310.70">
    <property type="match status" value="1"/>
</dbReference>
<dbReference type="EMBL" id="VAWA01000003">
    <property type="protein sequence ID" value="TLP78983.1"/>
    <property type="molecule type" value="Genomic_DNA"/>
</dbReference>
<reference evidence="2 3" key="1">
    <citation type="submission" date="2019-05" db="EMBL/GenBank/DDBJ databases">
        <title>Nesterenkonia sp. GY239, isolated from the Southern Atlantic Ocean.</title>
        <authorList>
            <person name="Zhang G."/>
        </authorList>
    </citation>
    <scope>NUCLEOTIDE SEQUENCE [LARGE SCALE GENOMIC DNA]</scope>
    <source>
        <strain evidence="2 3">GY239</strain>
    </source>
</reference>
<dbReference type="Gene3D" id="3.20.20.140">
    <property type="entry name" value="Metal-dependent hydrolases"/>
    <property type="match status" value="1"/>
</dbReference>
<accession>A0A5R9AK83</accession>
<dbReference type="SUPFAM" id="SSF51338">
    <property type="entry name" value="Composite domain of metallo-dependent hydrolases"/>
    <property type="match status" value="1"/>
</dbReference>
<comment type="caution">
    <text evidence="2">The sequence shown here is derived from an EMBL/GenBank/DDBJ whole genome shotgun (WGS) entry which is preliminary data.</text>
</comment>
<dbReference type="InterPro" id="IPR013108">
    <property type="entry name" value="Amidohydro_3"/>
</dbReference>
<protein>
    <recommendedName>
        <fullName evidence="1">Amidohydrolase 3 domain-containing protein</fullName>
    </recommendedName>
</protein>
<dbReference type="SUPFAM" id="SSF51556">
    <property type="entry name" value="Metallo-dependent hydrolases"/>
    <property type="match status" value="1"/>
</dbReference>
<keyword evidence="3" id="KW-1185">Reference proteome</keyword>
<dbReference type="PANTHER" id="PTHR22642:SF2">
    <property type="entry name" value="PROTEIN LONG AFTER FAR-RED 3"/>
    <property type="match status" value="1"/>
</dbReference>
<dbReference type="Gene3D" id="2.30.40.10">
    <property type="entry name" value="Urease, subunit C, domain 1"/>
    <property type="match status" value="1"/>
</dbReference>
<dbReference type="OrthoDB" id="3238066at2"/>
<evidence type="ECO:0000313" key="2">
    <source>
        <dbReference type="EMBL" id="TLP78983.1"/>
    </source>
</evidence>
<organism evidence="2 3">
    <name type="scientific">Nesterenkonia sphaerica</name>
    <dbReference type="NCBI Taxonomy" id="1804988"/>
    <lineage>
        <taxon>Bacteria</taxon>
        <taxon>Bacillati</taxon>
        <taxon>Actinomycetota</taxon>
        <taxon>Actinomycetes</taxon>
        <taxon>Micrococcales</taxon>
        <taxon>Micrococcaceae</taxon>
        <taxon>Nesterenkonia</taxon>
    </lineage>
</organism>